<name>A0A0C3CIP6_HEBCY</name>
<gene>
    <name evidence="2" type="ORF">M413DRAFT_373703</name>
</gene>
<dbReference type="AlphaFoldDB" id="A0A0C3CIP6"/>
<evidence type="ECO:0000313" key="3">
    <source>
        <dbReference type="Proteomes" id="UP000053424"/>
    </source>
</evidence>
<dbReference type="Proteomes" id="UP000053424">
    <property type="component" value="Unassembled WGS sequence"/>
</dbReference>
<proteinExistence type="predicted"/>
<feature type="compositionally biased region" description="Basic residues" evidence="1">
    <location>
        <begin position="205"/>
        <end position="216"/>
    </location>
</feature>
<evidence type="ECO:0000256" key="1">
    <source>
        <dbReference type="SAM" id="MobiDB-lite"/>
    </source>
</evidence>
<accession>A0A0C3CIP6</accession>
<keyword evidence="3" id="KW-1185">Reference proteome</keyword>
<dbReference type="EMBL" id="KN831774">
    <property type="protein sequence ID" value="KIM44029.1"/>
    <property type="molecule type" value="Genomic_DNA"/>
</dbReference>
<dbReference type="HOGENOM" id="CLU_104715_0_0_1"/>
<organism evidence="2 3">
    <name type="scientific">Hebeloma cylindrosporum</name>
    <dbReference type="NCBI Taxonomy" id="76867"/>
    <lineage>
        <taxon>Eukaryota</taxon>
        <taxon>Fungi</taxon>
        <taxon>Dikarya</taxon>
        <taxon>Basidiomycota</taxon>
        <taxon>Agaricomycotina</taxon>
        <taxon>Agaricomycetes</taxon>
        <taxon>Agaricomycetidae</taxon>
        <taxon>Agaricales</taxon>
        <taxon>Agaricineae</taxon>
        <taxon>Hymenogastraceae</taxon>
        <taxon>Hebeloma</taxon>
    </lineage>
</organism>
<reference evidence="2 3" key="1">
    <citation type="submission" date="2014-04" db="EMBL/GenBank/DDBJ databases">
        <authorList>
            <consortium name="DOE Joint Genome Institute"/>
            <person name="Kuo A."/>
            <person name="Gay G."/>
            <person name="Dore J."/>
            <person name="Kohler A."/>
            <person name="Nagy L.G."/>
            <person name="Floudas D."/>
            <person name="Copeland A."/>
            <person name="Barry K.W."/>
            <person name="Cichocki N."/>
            <person name="Veneault-Fourrey C."/>
            <person name="LaButti K."/>
            <person name="Lindquist E.A."/>
            <person name="Lipzen A."/>
            <person name="Lundell T."/>
            <person name="Morin E."/>
            <person name="Murat C."/>
            <person name="Sun H."/>
            <person name="Tunlid A."/>
            <person name="Henrissat B."/>
            <person name="Grigoriev I.V."/>
            <person name="Hibbett D.S."/>
            <person name="Martin F."/>
            <person name="Nordberg H.P."/>
            <person name="Cantor M.N."/>
            <person name="Hua S.X."/>
        </authorList>
    </citation>
    <scope>NUCLEOTIDE SEQUENCE [LARGE SCALE GENOMIC DNA]</scope>
    <source>
        <strain evidence="3">h7</strain>
    </source>
</reference>
<feature type="compositionally biased region" description="Low complexity" evidence="1">
    <location>
        <begin position="182"/>
        <end position="191"/>
    </location>
</feature>
<sequence>MRGGYYHNDILDLFETLYGGRGSRRGFGGGYGGGIWGDGMGGDVDRSGFAPVSQRAMNALDSAKKIFLDHLATVDTSRGPVDHEIIRFHLVGDMRKSFNKYVKEYGCTGTSRQLTRAEQDLINKSRKSLLYFTSVKVTPEAQRAYLEKNPHLPKPKPSTVASISSSASASASSSSAASASISASASSSISSGRSETIFESMERQKRNHAAVLQRRKNASIKKFDSLNKKKA</sequence>
<reference evidence="3" key="2">
    <citation type="submission" date="2015-01" db="EMBL/GenBank/DDBJ databases">
        <title>Evolutionary Origins and Diversification of the Mycorrhizal Mutualists.</title>
        <authorList>
            <consortium name="DOE Joint Genome Institute"/>
            <consortium name="Mycorrhizal Genomics Consortium"/>
            <person name="Kohler A."/>
            <person name="Kuo A."/>
            <person name="Nagy L.G."/>
            <person name="Floudas D."/>
            <person name="Copeland A."/>
            <person name="Barry K.W."/>
            <person name="Cichocki N."/>
            <person name="Veneault-Fourrey C."/>
            <person name="LaButti K."/>
            <person name="Lindquist E.A."/>
            <person name="Lipzen A."/>
            <person name="Lundell T."/>
            <person name="Morin E."/>
            <person name="Murat C."/>
            <person name="Riley R."/>
            <person name="Ohm R."/>
            <person name="Sun H."/>
            <person name="Tunlid A."/>
            <person name="Henrissat B."/>
            <person name="Grigoriev I.V."/>
            <person name="Hibbett D.S."/>
            <person name="Martin F."/>
        </authorList>
    </citation>
    <scope>NUCLEOTIDE SEQUENCE [LARGE SCALE GENOMIC DNA]</scope>
    <source>
        <strain evidence="3">h7</strain>
    </source>
</reference>
<feature type="region of interest" description="Disordered" evidence="1">
    <location>
        <begin position="182"/>
        <end position="216"/>
    </location>
</feature>
<dbReference type="OrthoDB" id="57709at2759"/>
<protein>
    <submittedName>
        <fullName evidence="2">Uncharacterized protein</fullName>
    </submittedName>
</protein>
<evidence type="ECO:0000313" key="2">
    <source>
        <dbReference type="EMBL" id="KIM44029.1"/>
    </source>
</evidence>